<organism evidence="3 4">
    <name type="scientific">Martelella alba</name>
    <dbReference type="NCBI Taxonomy" id="2590451"/>
    <lineage>
        <taxon>Bacteria</taxon>
        <taxon>Pseudomonadati</taxon>
        <taxon>Pseudomonadota</taxon>
        <taxon>Alphaproteobacteria</taxon>
        <taxon>Hyphomicrobiales</taxon>
        <taxon>Aurantimonadaceae</taxon>
        <taxon>Martelella</taxon>
    </lineage>
</organism>
<name>A0A506UJA6_9HYPH</name>
<evidence type="ECO:0000313" key="4">
    <source>
        <dbReference type="Proteomes" id="UP000318801"/>
    </source>
</evidence>
<evidence type="ECO:0000313" key="3">
    <source>
        <dbReference type="EMBL" id="TPW33396.1"/>
    </source>
</evidence>
<protein>
    <submittedName>
        <fullName evidence="3">Peptidylprolyl isomerase</fullName>
    </submittedName>
</protein>
<dbReference type="Proteomes" id="UP000318801">
    <property type="component" value="Unassembled WGS sequence"/>
</dbReference>
<evidence type="ECO:0000256" key="2">
    <source>
        <dbReference type="SAM" id="SignalP"/>
    </source>
</evidence>
<dbReference type="InterPro" id="IPR050280">
    <property type="entry name" value="OMP_Chaperone_SurA"/>
</dbReference>
<dbReference type="GO" id="GO:0016853">
    <property type="term" value="F:isomerase activity"/>
    <property type="evidence" value="ECO:0007669"/>
    <property type="project" value="UniProtKB-KW"/>
</dbReference>
<sequence>MKTASFGLGAITAVLIAIGGMTAAPAPSRAATVDIAVIVNNVPVTNDDIRRRAALLRVMGEKGDLNKKAREDMIDQALKQSEIAFRGMSVTTADVDQYYQGFAKANHMTTAQLTQAMNQIGVGEAHFKYYIAITLSWQRIVAARYGQSSTLTDSQFIPQLETLEKEGKKPETTEYQLKRIVFVVPEAQRNSLLAKRKREAEQARPKFPGCDGAITFAAGMNDVTVVDVGRYLEPQLPEPWAKSLKGAKGDTGSVFTTPAGAEFLAICAKSVANDDYTARLLLSQKEDVSMEDRKNESETYLKELRDKAQIVTPSK</sequence>
<keyword evidence="3" id="KW-0413">Isomerase</keyword>
<dbReference type="RefSeq" id="WP_141147335.1">
    <property type="nucleotide sequence ID" value="NZ_VHLG01000001.1"/>
</dbReference>
<accession>A0A506UJA6</accession>
<dbReference type="PANTHER" id="PTHR47637">
    <property type="entry name" value="CHAPERONE SURA"/>
    <property type="match status" value="1"/>
</dbReference>
<dbReference type="Gene3D" id="1.10.4030.10">
    <property type="entry name" value="Porin chaperone SurA, peptide-binding domain"/>
    <property type="match status" value="1"/>
</dbReference>
<keyword evidence="1 2" id="KW-0732">Signal</keyword>
<feature type="signal peptide" evidence="2">
    <location>
        <begin position="1"/>
        <end position="23"/>
    </location>
</feature>
<dbReference type="OrthoDB" id="9791746at2"/>
<proteinExistence type="predicted"/>
<feature type="chain" id="PRO_5021251495" evidence="2">
    <location>
        <begin position="24"/>
        <end position="315"/>
    </location>
</feature>
<dbReference type="EMBL" id="VHLG01000001">
    <property type="protein sequence ID" value="TPW33396.1"/>
    <property type="molecule type" value="Genomic_DNA"/>
</dbReference>
<reference evidence="3 4" key="1">
    <citation type="submission" date="2019-06" db="EMBL/GenBank/DDBJ databases">
        <authorList>
            <person name="Li M."/>
        </authorList>
    </citation>
    <scope>NUCLEOTIDE SEQUENCE [LARGE SCALE GENOMIC DNA]</scope>
    <source>
        <strain evidence="3 4">BGMRC2036</strain>
    </source>
</reference>
<comment type="caution">
    <text evidence="3">The sequence shown here is derived from an EMBL/GenBank/DDBJ whole genome shotgun (WGS) entry which is preliminary data.</text>
</comment>
<evidence type="ECO:0000256" key="1">
    <source>
        <dbReference type="ARBA" id="ARBA00022729"/>
    </source>
</evidence>
<dbReference type="AlphaFoldDB" id="A0A506UJA6"/>
<gene>
    <name evidence="3" type="ORF">FJU08_02235</name>
</gene>
<keyword evidence="4" id="KW-1185">Reference proteome</keyword>
<dbReference type="PANTHER" id="PTHR47637:SF1">
    <property type="entry name" value="CHAPERONE SURA"/>
    <property type="match status" value="1"/>
</dbReference>
<dbReference type="SUPFAM" id="SSF109998">
    <property type="entry name" value="Triger factor/SurA peptide-binding domain-like"/>
    <property type="match status" value="1"/>
</dbReference>
<dbReference type="InterPro" id="IPR027304">
    <property type="entry name" value="Trigger_fact/SurA_dom_sf"/>
</dbReference>